<keyword evidence="2" id="KW-1185">Reference proteome</keyword>
<dbReference type="EMBL" id="NPKJ01000041">
    <property type="protein sequence ID" value="PAQ09541.1"/>
    <property type="molecule type" value="Genomic_DNA"/>
</dbReference>
<dbReference type="InterPro" id="IPR045720">
    <property type="entry name" value="DUF6074"/>
</dbReference>
<dbReference type="RefSeq" id="WP_095493040.1">
    <property type="nucleotide sequence ID" value="NZ_NPKJ01000041.1"/>
</dbReference>
<proteinExistence type="predicted"/>
<reference evidence="1 2" key="1">
    <citation type="submission" date="2017-08" db="EMBL/GenBank/DDBJ databases">
        <title>Mesorhizobium wenxinae sp. nov., a novel rhizobial species isolated from root nodules of chickpea (Cicer arietinum L.).</title>
        <authorList>
            <person name="Zhang J."/>
        </authorList>
    </citation>
    <scope>NUCLEOTIDE SEQUENCE [LARGE SCALE GENOMIC DNA]</scope>
    <source>
        <strain evidence="1 2">SDW018</strain>
    </source>
</reference>
<dbReference type="OrthoDB" id="8090008at2"/>
<gene>
    <name evidence="1" type="ORF">CIT26_13540</name>
</gene>
<comment type="caution">
    <text evidence="1">The sequence shown here is derived from an EMBL/GenBank/DDBJ whole genome shotgun (WGS) entry which is preliminary data.</text>
</comment>
<dbReference type="AlphaFoldDB" id="A0A271LN23"/>
<accession>A0A271LN23</accession>
<name>A0A271LN23_9HYPH</name>
<dbReference type="Proteomes" id="UP000216442">
    <property type="component" value="Unassembled WGS sequence"/>
</dbReference>
<dbReference type="Pfam" id="PF19551">
    <property type="entry name" value="DUF6074"/>
    <property type="match status" value="1"/>
</dbReference>
<organism evidence="1 2">
    <name type="scientific">Mesorhizobium temperatum</name>
    <dbReference type="NCBI Taxonomy" id="241416"/>
    <lineage>
        <taxon>Bacteria</taxon>
        <taxon>Pseudomonadati</taxon>
        <taxon>Pseudomonadota</taxon>
        <taxon>Alphaproteobacteria</taxon>
        <taxon>Hyphomicrobiales</taxon>
        <taxon>Phyllobacteriaceae</taxon>
        <taxon>Mesorhizobium</taxon>
    </lineage>
</organism>
<evidence type="ECO:0000313" key="2">
    <source>
        <dbReference type="Proteomes" id="UP000216442"/>
    </source>
</evidence>
<protein>
    <submittedName>
        <fullName evidence="1">Uncharacterized protein</fullName>
    </submittedName>
</protein>
<sequence length="96" mass="10549">MACERRPLAPWQRAKCQIVPFPAKKRVGKIRRTAEVLGGRHGKGADHYWQQVITGMRSQMKKSGLPAAVIESELKGFADAVFAMMSIARPNDGDAA</sequence>
<evidence type="ECO:0000313" key="1">
    <source>
        <dbReference type="EMBL" id="PAQ09541.1"/>
    </source>
</evidence>